<dbReference type="InterPro" id="IPR011010">
    <property type="entry name" value="DNA_brk_join_enz"/>
</dbReference>
<evidence type="ECO:0000259" key="7">
    <source>
        <dbReference type="PROSITE" id="PS51900"/>
    </source>
</evidence>
<dbReference type="Gene3D" id="1.10.150.130">
    <property type="match status" value="1"/>
</dbReference>
<keyword evidence="4" id="KW-0233">DNA recombination</keyword>
<dbReference type="PANTHER" id="PTHR30629">
    <property type="entry name" value="PROPHAGE INTEGRASE"/>
    <property type="match status" value="1"/>
</dbReference>
<sequence>MTTSNGTITPRKSKHTTRFNAQKQYKGIRYSKLFDTKADAQEWLDDLSYLGATDSAGNPTRKAKAAQMIIDEIDQQRARNITPTLKDCINIFARESNTASVDKYAVQLGRFSELLLKPINEITRLDFELEIRRIRRERKLTPSTANRYQAAFSSLFKFLAAHDDFLQYGLVNPTKDVPRGKEGAGRMLFLDKAEQVQLLQACKESGWSGLYLLVYMLLLTGSRRNEIARLRWENVDLKEGIINLVGTKNGTDHAIKLPPSAITMLKQWKLSQPVSHWVFQHRTDPRRPMTNFDHYWREAKRAAKMPEDLRVHDLRHTTASTMLADGYTLEQIKATLNHKSVMMTNRYAHALGITDTVASRDIDFLQGAM</sequence>
<dbReference type="AlphaFoldDB" id="F6DCF0"/>
<dbReference type="InterPro" id="IPR010998">
    <property type="entry name" value="Integrase_recombinase_N"/>
</dbReference>
<keyword evidence="2" id="KW-0229">DNA integration</keyword>
<accession>F6DCF0</accession>
<dbReference type="CDD" id="cd00796">
    <property type="entry name" value="INT_Rci_Hp1_C"/>
    <property type="match status" value="1"/>
</dbReference>
<gene>
    <name evidence="8" type="ordered locus">Thicy_0764</name>
</gene>
<dbReference type="GO" id="GO:0006310">
    <property type="term" value="P:DNA recombination"/>
    <property type="evidence" value="ECO:0007669"/>
    <property type="project" value="UniProtKB-KW"/>
</dbReference>
<reference evidence="8 9" key="1">
    <citation type="submission" date="2011-05" db="EMBL/GenBank/DDBJ databases">
        <title>Complete sequence of Thioalkalimicrobium cyclicum ALM1.</title>
        <authorList>
            <consortium name="US DOE Joint Genome Institute"/>
            <person name="Lucas S."/>
            <person name="Han J."/>
            <person name="Lapidus A."/>
            <person name="Cheng J.-F."/>
            <person name="Goodwin L."/>
            <person name="Pitluck S."/>
            <person name="Peters L."/>
            <person name="Mikhailova N."/>
            <person name="Davenport K."/>
            <person name="Han C."/>
            <person name="Tapia R."/>
            <person name="Land M."/>
            <person name="Hauser L."/>
            <person name="Kyrpides N."/>
            <person name="Ivanova N."/>
            <person name="Pagani I."/>
            <person name="Kappler U."/>
            <person name="Woyke T."/>
        </authorList>
    </citation>
    <scope>NUCLEOTIDE SEQUENCE [LARGE SCALE GENOMIC DNA]</scope>
    <source>
        <strain evidence="9">DSM 14477 / JCM 11371 / ALM1</strain>
    </source>
</reference>
<proteinExistence type="inferred from homology"/>
<keyword evidence="3 5" id="KW-0238">DNA-binding</keyword>
<dbReference type="InterPro" id="IPR002104">
    <property type="entry name" value="Integrase_catalytic"/>
</dbReference>
<dbReference type="GO" id="GO:0003677">
    <property type="term" value="F:DNA binding"/>
    <property type="evidence" value="ECO:0007669"/>
    <property type="project" value="UniProtKB-UniRule"/>
</dbReference>
<evidence type="ECO:0000256" key="5">
    <source>
        <dbReference type="PROSITE-ProRule" id="PRU01248"/>
    </source>
</evidence>
<dbReference type="Proteomes" id="UP000009232">
    <property type="component" value="Chromosome"/>
</dbReference>
<comment type="similarity">
    <text evidence="1">Belongs to the 'phage' integrase family.</text>
</comment>
<feature type="domain" description="Tyr recombinase" evidence="6">
    <location>
        <begin position="185"/>
        <end position="362"/>
    </location>
</feature>
<evidence type="ECO:0000313" key="9">
    <source>
        <dbReference type="Proteomes" id="UP000009232"/>
    </source>
</evidence>
<protein>
    <submittedName>
        <fullName evidence="8">Integrase family protein</fullName>
    </submittedName>
</protein>
<dbReference type="PANTHER" id="PTHR30629:SF2">
    <property type="entry name" value="PROPHAGE INTEGRASE INTS-RELATED"/>
    <property type="match status" value="1"/>
</dbReference>
<dbReference type="InterPro" id="IPR044068">
    <property type="entry name" value="CB"/>
</dbReference>
<evidence type="ECO:0000259" key="6">
    <source>
        <dbReference type="PROSITE" id="PS51898"/>
    </source>
</evidence>
<feature type="domain" description="Core-binding (CB)" evidence="7">
    <location>
        <begin position="83"/>
        <end position="160"/>
    </location>
</feature>
<evidence type="ECO:0000256" key="1">
    <source>
        <dbReference type="ARBA" id="ARBA00008857"/>
    </source>
</evidence>
<dbReference type="Pfam" id="PF00589">
    <property type="entry name" value="Phage_integrase"/>
    <property type="match status" value="1"/>
</dbReference>
<dbReference type="PROSITE" id="PS51898">
    <property type="entry name" value="TYR_RECOMBINASE"/>
    <property type="match status" value="1"/>
</dbReference>
<dbReference type="InterPro" id="IPR050808">
    <property type="entry name" value="Phage_Integrase"/>
</dbReference>
<evidence type="ECO:0000313" key="8">
    <source>
        <dbReference type="EMBL" id="AEG31536.1"/>
    </source>
</evidence>
<dbReference type="PROSITE" id="PS51900">
    <property type="entry name" value="CB"/>
    <property type="match status" value="1"/>
</dbReference>
<name>F6DCF0_THICA</name>
<dbReference type="Gene3D" id="1.10.443.10">
    <property type="entry name" value="Intergrase catalytic core"/>
    <property type="match status" value="1"/>
</dbReference>
<keyword evidence="9" id="KW-1185">Reference proteome</keyword>
<dbReference type="GO" id="GO:0015074">
    <property type="term" value="P:DNA integration"/>
    <property type="evidence" value="ECO:0007669"/>
    <property type="project" value="UniProtKB-KW"/>
</dbReference>
<evidence type="ECO:0000256" key="3">
    <source>
        <dbReference type="ARBA" id="ARBA00023125"/>
    </source>
</evidence>
<dbReference type="HOGENOM" id="CLU_027562_17_7_6"/>
<dbReference type="STRING" id="717773.Thicy_0764"/>
<evidence type="ECO:0000256" key="4">
    <source>
        <dbReference type="ARBA" id="ARBA00023172"/>
    </source>
</evidence>
<dbReference type="InterPro" id="IPR013762">
    <property type="entry name" value="Integrase-like_cat_sf"/>
</dbReference>
<dbReference type="EMBL" id="CP002776">
    <property type="protein sequence ID" value="AEG31536.1"/>
    <property type="molecule type" value="Genomic_DNA"/>
</dbReference>
<organism evidence="8 9">
    <name type="scientific">Thiomicrospira cyclica (strain DSM 14477 / JCM 11371 / ALM1)</name>
    <name type="common">Thioalkalimicrobium cyclicum</name>
    <dbReference type="NCBI Taxonomy" id="717773"/>
    <lineage>
        <taxon>Bacteria</taxon>
        <taxon>Pseudomonadati</taxon>
        <taxon>Pseudomonadota</taxon>
        <taxon>Gammaproteobacteria</taxon>
        <taxon>Thiotrichales</taxon>
        <taxon>Piscirickettsiaceae</taxon>
        <taxon>Thiomicrospira</taxon>
    </lineage>
</organism>
<dbReference type="OrthoDB" id="5391994at2"/>
<dbReference type="SUPFAM" id="SSF56349">
    <property type="entry name" value="DNA breaking-rejoining enzymes"/>
    <property type="match status" value="1"/>
</dbReference>
<evidence type="ECO:0000256" key="2">
    <source>
        <dbReference type="ARBA" id="ARBA00022908"/>
    </source>
</evidence>
<dbReference type="eggNOG" id="COG0582">
    <property type="taxonomic scope" value="Bacteria"/>
</dbReference>
<dbReference type="RefSeq" id="WP_013835315.1">
    <property type="nucleotide sequence ID" value="NC_015581.1"/>
</dbReference>
<dbReference type="KEGG" id="tcy:Thicy_0764"/>